<keyword evidence="3" id="KW-1185">Reference proteome</keyword>
<evidence type="ECO:0000313" key="3">
    <source>
        <dbReference type="Proteomes" id="UP001282474"/>
    </source>
</evidence>
<feature type="compositionally biased region" description="Polar residues" evidence="1">
    <location>
        <begin position="1"/>
        <end position="15"/>
    </location>
</feature>
<organism evidence="2 3">
    <name type="scientific">Streptomyces caniscabiei</name>
    <dbReference type="NCBI Taxonomy" id="2746961"/>
    <lineage>
        <taxon>Bacteria</taxon>
        <taxon>Bacillati</taxon>
        <taxon>Actinomycetota</taxon>
        <taxon>Actinomycetes</taxon>
        <taxon>Kitasatosporales</taxon>
        <taxon>Streptomycetaceae</taxon>
        <taxon>Streptomyces</taxon>
    </lineage>
</organism>
<name>A0ABU4N2G7_9ACTN</name>
<accession>A0ABU4N2G7</accession>
<sequence>MATVQPSITASTTTPDPRDQRAGVDLDAVIAAMPDAIHEAMRKTLPQKYTPDMADAIAAQTIANLTGVTSVPCPVYRDCADTTPGHFDHFTHDLKVVDDADGSTILDAGMVANSGSDRHVIVYLRNAEFTDPAKVREKTAEVRAFLDQVDELADRVFADQQTRTEQAGRAEAQA</sequence>
<dbReference type="Proteomes" id="UP001282474">
    <property type="component" value="Unassembled WGS sequence"/>
</dbReference>
<reference evidence="2 3" key="1">
    <citation type="journal article" date="2023" name="Microb. Genom.">
        <title>Mesoterricola silvestris gen. nov., sp. nov., Mesoterricola sediminis sp. nov., Geothrix oryzae sp. nov., Geothrix edaphica sp. nov., Geothrix rubra sp. nov., and Geothrix limicola sp. nov., six novel members of Acidobacteriota isolated from soils.</title>
        <authorList>
            <person name="Weisberg A.J."/>
            <person name="Pearce E."/>
            <person name="Kramer C.G."/>
            <person name="Chang J.H."/>
            <person name="Clarke C.R."/>
        </authorList>
    </citation>
    <scope>NUCLEOTIDE SEQUENCE [LARGE SCALE GENOMIC DNA]</scope>
    <source>
        <strain evidence="2 3">NE20-4-1</strain>
    </source>
</reference>
<evidence type="ECO:0000313" key="2">
    <source>
        <dbReference type="EMBL" id="MDX3042703.1"/>
    </source>
</evidence>
<gene>
    <name evidence="2" type="ORF">PV383_36825</name>
</gene>
<protein>
    <submittedName>
        <fullName evidence="2">Uncharacterized protein</fullName>
    </submittedName>
</protein>
<comment type="caution">
    <text evidence="2">The sequence shown here is derived from an EMBL/GenBank/DDBJ whole genome shotgun (WGS) entry which is preliminary data.</text>
</comment>
<dbReference type="RefSeq" id="WP_319703500.1">
    <property type="nucleotide sequence ID" value="NZ_JARAWJ010000040.1"/>
</dbReference>
<evidence type="ECO:0000256" key="1">
    <source>
        <dbReference type="SAM" id="MobiDB-lite"/>
    </source>
</evidence>
<feature type="region of interest" description="Disordered" evidence="1">
    <location>
        <begin position="1"/>
        <end position="22"/>
    </location>
</feature>
<proteinExistence type="predicted"/>
<dbReference type="EMBL" id="JARAWJ010000040">
    <property type="protein sequence ID" value="MDX3042703.1"/>
    <property type="molecule type" value="Genomic_DNA"/>
</dbReference>